<reference evidence="2 4" key="2">
    <citation type="submission" date="2019-08" db="EMBL/GenBank/DDBJ databases">
        <authorList>
            <person name="Peeters C."/>
        </authorList>
    </citation>
    <scope>NUCLEOTIDE SEQUENCE [LARGE SCALE GENOMIC DNA]</scope>
    <source>
        <strain evidence="2 4">LMG 31119</strain>
    </source>
</reference>
<dbReference type="Proteomes" id="UP000361468">
    <property type="component" value="Unassembled WGS sequence"/>
</dbReference>
<evidence type="ECO:0000313" key="1">
    <source>
        <dbReference type="EMBL" id="SUA79190.1"/>
    </source>
</evidence>
<accession>A0A378YRM1</accession>
<gene>
    <name evidence="1" type="ORF">NCTC13160_03092</name>
    <name evidence="2" type="ORF">PPN31119_00608</name>
</gene>
<reference evidence="1 3" key="1">
    <citation type="submission" date="2018-06" db="EMBL/GenBank/DDBJ databases">
        <authorList>
            <consortium name="Pathogen Informatics"/>
            <person name="Doyle S."/>
        </authorList>
    </citation>
    <scope>NUCLEOTIDE SEQUENCE [LARGE SCALE GENOMIC DNA]</scope>
    <source>
        <strain evidence="1 3">NCTC13160</strain>
    </source>
</reference>
<dbReference type="Proteomes" id="UP000254573">
    <property type="component" value="Unassembled WGS sequence"/>
</dbReference>
<dbReference type="EMBL" id="UGSG01000001">
    <property type="protein sequence ID" value="SUA79190.1"/>
    <property type="molecule type" value="Genomic_DNA"/>
</dbReference>
<evidence type="ECO:0000313" key="2">
    <source>
        <dbReference type="EMBL" id="VVE61537.1"/>
    </source>
</evidence>
<organism evidence="1 3">
    <name type="scientific">Pandoraea pnomenusa</name>
    <dbReference type="NCBI Taxonomy" id="93220"/>
    <lineage>
        <taxon>Bacteria</taxon>
        <taxon>Pseudomonadati</taxon>
        <taxon>Pseudomonadota</taxon>
        <taxon>Betaproteobacteria</taxon>
        <taxon>Burkholderiales</taxon>
        <taxon>Burkholderiaceae</taxon>
        <taxon>Pandoraea</taxon>
    </lineage>
</organism>
<dbReference type="EMBL" id="CABPSO010000001">
    <property type="protein sequence ID" value="VVE61537.1"/>
    <property type="molecule type" value="Genomic_DNA"/>
</dbReference>
<evidence type="ECO:0000313" key="3">
    <source>
        <dbReference type="Proteomes" id="UP000254573"/>
    </source>
</evidence>
<keyword evidence="4" id="KW-1185">Reference proteome</keyword>
<dbReference type="AlphaFoldDB" id="A0A378YRM1"/>
<protein>
    <submittedName>
        <fullName evidence="1">Uncharacterized protein</fullName>
    </submittedName>
</protein>
<evidence type="ECO:0000313" key="4">
    <source>
        <dbReference type="Proteomes" id="UP000361468"/>
    </source>
</evidence>
<name>A0A378YRM1_9BURK</name>
<sequence>MGAWRIARPRRRDERCCAALINRRRVADVVRPPTPGAAARAAVRRRSARGARDRSIVSRTQFNETPAKLLRLNGLSLKPCTLVDIGLYCVECAMGENGSCCAKISCACV</sequence>
<proteinExistence type="predicted"/>